<feature type="compositionally biased region" description="Basic and acidic residues" evidence="5">
    <location>
        <begin position="41"/>
        <end position="50"/>
    </location>
</feature>
<protein>
    <recommendedName>
        <fullName evidence="6">NlpC/P60 domain-containing protein</fullName>
    </recommendedName>
</protein>
<dbReference type="Pfam" id="PF00877">
    <property type="entry name" value="NLPC_P60"/>
    <property type="match status" value="1"/>
</dbReference>
<feature type="compositionally biased region" description="Basic and acidic residues" evidence="5">
    <location>
        <begin position="207"/>
        <end position="233"/>
    </location>
</feature>
<feature type="region of interest" description="Disordered" evidence="5">
    <location>
        <begin position="151"/>
        <end position="185"/>
    </location>
</feature>
<reference evidence="7 8" key="1">
    <citation type="submission" date="2020-03" db="EMBL/GenBank/DDBJ databases">
        <title>Draft genome of Streptomyces sp. ventii, isolated from the Axial Seamount in the Pacific Ocean, and resequencing of the two type strains Streptomyces lonarensis strain NCL 716 and Streptomyces bohaiensis strain 11A07.</title>
        <authorList>
            <person name="Loughran R.M."/>
            <person name="Pfannmuller K.M."/>
            <person name="Wasson B.J."/>
            <person name="Deadmond M.C."/>
            <person name="Paddock B.E."/>
            <person name="Koyack M.J."/>
            <person name="Gallegos D.A."/>
            <person name="Mitchell E.A."/>
            <person name="Ushijima B."/>
            <person name="Saw J.H."/>
            <person name="Mcphail K.L."/>
            <person name="Videau P."/>
        </authorList>
    </citation>
    <scope>NUCLEOTIDE SEQUENCE [LARGE SCALE GENOMIC DNA]</scope>
    <source>
        <strain evidence="7 8">11A07</strain>
    </source>
</reference>
<feature type="compositionally biased region" description="Basic and acidic residues" evidence="5">
    <location>
        <begin position="161"/>
        <end position="183"/>
    </location>
</feature>
<proteinExistence type="inferred from homology"/>
<evidence type="ECO:0000313" key="7">
    <source>
        <dbReference type="EMBL" id="NJQ14796.1"/>
    </source>
</evidence>
<comment type="caution">
    <text evidence="7">The sequence shown here is derived from an EMBL/GenBank/DDBJ whole genome shotgun (WGS) entry which is preliminary data.</text>
</comment>
<dbReference type="InterPro" id="IPR051794">
    <property type="entry name" value="PG_Endopeptidase_C40"/>
</dbReference>
<dbReference type="RefSeq" id="WP_168087585.1">
    <property type="nucleotide sequence ID" value="NZ_BHZH01000008.1"/>
</dbReference>
<dbReference type="PANTHER" id="PTHR47359">
    <property type="entry name" value="PEPTIDOGLYCAN DL-ENDOPEPTIDASE CWLO"/>
    <property type="match status" value="1"/>
</dbReference>
<keyword evidence="3" id="KW-0378">Hydrolase</keyword>
<dbReference type="PANTHER" id="PTHR47359:SF3">
    <property type="entry name" value="NLP_P60 DOMAIN-CONTAINING PROTEIN-RELATED"/>
    <property type="match status" value="1"/>
</dbReference>
<keyword evidence="2" id="KW-0645">Protease</keyword>
<gene>
    <name evidence="7" type="ORF">HCN52_07515</name>
</gene>
<feature type="region of interest" description="Disordered" evidence="5">
    <location>
        <begin position="207"/>
        <end position="262"/>
    </location>
</feature>
<keyword evidence="8" id="KW-1185">Reference proteome</keyword>
<dbReference type="Gene3D" id="6.10.250.3150">
    <property type="match status" value="1"/>
</dbReference>
<evidence type="ECO:0000259" key="6">
    <source>
        <dbReference type="PROSITE" id="PS51935"/>
    </source>
</evidence>
<evidence type="ECO:0000313" key="8">
    <source>
        <dbReference type="Proteomes" id="UP000727056"/>
    </source>
</evidence>
<comment type="similarity">
    <text evidence="1">Belongs to the peptidase C40 family.</text>
</comment>
<evidence type="ECO:0000256" key="5">
    <source>
        <dbReference type="SAM" id="MobiDB-lite"/>
    </source>
</evidence>
<keyword evidence="4" id="KW-0788">Thiol protease</keyword>
<sequence length="374" mass="39058">MASHRRPKQPSRARVSFFGAAAAATVAFTSQGSASATPNPSKDEVKERVDELHEEAATINEEYIGAVERAESLQEEADKLQESVARGQEELNELRNSIGSVASAQYRNGGMTPSVQLFLSADPDGYLDRASTLDQITGKQAEALRTIEAKQRALGQQRAEASAKLESLEESRAEAKERKDEIQGKLTEARQLLNRLTEEERAAIAAEEREAEAAAQREAEAAADRASRSDGRSDTPAGGSGGGGGGGSAVAPGGGGGGSSYAQSAISAAQSKIGAPYVFGSTGPTTFDCSGLTGWAYKQAGISLPRTSQAQAAAGTRVSADQLQPGDLVLYYGGLTHIGIYVGNGQILHAPRTGSTVSYAPLHSMPFQFGVRVA</sequence>
<dbReference type="PROSITE" id="PS51935">
    <property type="entry name" value="NLPC_P60"/>
    <property type="match status" value="1"/>
</dbReference>
<dbReference type="SUPFAM" id="SSF54001">
    <property type="entry name" value="Cysteine proteinases"/>
    <property type="match status" value="1"/>
</dbReference>
<feature type="compositionally biased region" description="Gly residues" evidence="5">
    <location>
        <begin position="238"/>
        <end position="259"/>
    </location>
</feature>
<organism evidence="7 8">
    <name type="scientific">Streptomyces bohaiensis</name>
    <dbReference type="NCBI Taxonomy" id="1431344"/>
    <lineage>
        <taxon>Bacteria</taxon>
        <taxon>Bacillati</taxon>
        <taxon>Actinomycetota</taxon>
        <taxon>Actinomycetes</taxon>
        <taxon>Kitasatosporales</taxon>
        <taxon>Streptomycetaceae</taxon>
        <taxon>Streptomyces</taxon>
    </lineage>
</organism>
<feature type="compositionally biased region" description="Polar residues" evidence="5">
    <location>
        <begin position="31"/>
        <end position="40"/>
    </location>
</feature>
<evidence type="ECO:0000256" key="4">
    <source>
        <dbReference type="ARBA" id="ARBA00022807"/>
    </source>
</evidence>
<evidence type="ECO:0000256" key="2">
    <source>
        <dbReference type="ARBA" id="ARBA00022670"/>
    </source>
</evidence>
<dbReference type="EMBL" id="JAAVJC010000039">
    <property type="protein sequence ID" value="NJQ14796.1"/>
    <property type="molecule type" value="Genomic_DNA"/>
</dbReference>
<dbReference type="Gene3D" id="3.90.1720.10">
    <property type="entry name" value="endopeptidase domain like (from Nostoc punctiforme)"/>
    <property type="match status" value="1"/>
</dbReference>
<dbReference type="InterPro" id="IPR038765">
    <property type="entry name" value="Papain-like_cys_pep_sf"/>
</dbReference>
<evidence type="ECO:0000256" key="3">
    <source>
        <dbReference type="ARBA" id="ARBA00022801"/>
    </source>
</evidence>
<accession>A0ABX1C6J3</accession>
<name>A0ABX1C6J3_9ACTN</name>
<feature type="domain" description="NlpC/P60" evidence="6">
    <location>
        <begin position="259"/>
        <end position="374"/>
    </location>
</feature>
<evidence type="ECO:0000256" key="1">
    <source>
        <dbReference type="ARBA" id="ARBA00007074"/>
    </source>
</evidence>
<dbReference type="Proteomes" id="UP000727056">
    <property type="component" value="Unassembled WGS sequence"/>
</dbReference>
<dbReference type="InterPro" id="IPR000064">
    <property type="entry name" value="NLP_P60_dom"/>
</dbReference>
<feature type="region of interest" description="Disordered" evidence="5">
    <location>
        <begin position="29"/>
        <end position="50"/>
    </location>
</feature>